<gene>
    <name evidence="2" type="ORF">Asera_42830</name>
</gene>
<dbReference type="KEGG" id="aser:Asera_42830"/>
<feature type="region of interest" description="Disordered" evidence="1">
    <location>
        <begin position="54"/>
        <end position="141"/>
    </location>
</feature>
<dbReference type="RefSeq" id="WP_030446186.1">
    <property type="nucleotide sequence ID" value="NZ_AP023354.1"/>
</dbReference>
<sequence>MFAFGLELTSGALAVLHAATTPGRVLEFAVLVAANLVATALRFVPLRGWVFGRPEPIRTAAPPAEAGEVPPRQTSVRPARPDGTERPPGADDVEEQARTSTREPTTSTRRTVRRGRGAYERDDARRSPVPPTGPAGPARRSWCCCRAPPRCTW</sequence>
<organism evidence="2 3">
    <name type="scientific">Actinocatenispora sera</name>
    <dbReference type="NCBI Taxonomy" id="390989"/>
    <lineage>
        <taxon>Bacteria</taxon>
        <taxon>Bacillati</taxon>
        <taxon>Actinomycetota</taxon>
        <taxon>Actinomycetes</taxon>
        <taxon>Micromonosporales</taxon>
        <taxon>Micromonosporaceae</taxon>
        <taxon>Actinocatenispora</taxon>
    </lineage>
</organism>
<evidence type="ECO:0008006" key="4">
    <source>
        <dbReference type="Google" id="ProtNLM"/>
    </source>
</evidence>
<protein>
    <recommendedName>
        <fullName evidence="4">GtrA-like protein</fullName>
    </recommendedName>
</protein>
<keyword evidence="3" id="KW-1185">Reference proteome</keyword>
<dbReference type="AlphaFoldDB" id="A0A810L5J6"/>
<feature type="compositionally biased region" description="Basic and acidic residues" evidence="1">
    <location>
        <begin position="117"/>
        <end position="126"/>
    </location>
</feature>
<dbReference type="EMBL" id="AP023354">
    <property type="protein sequence ID" value="BCJ30175.1"/>
    <property type="molecule type" value="Genomic_DNA"/>
</dbReference>
<feature type="compositionally biased region" description="Low complexity" evidence="1">
    <location>
        <begin position="60"/>
        <end position="71"/>
    </location>
</feature>
<name>A0A810L5J6_9ACTN</name>
<reference evidence="2" key="1">
    <citation type="submission" date="2020-08" db="EMBL/GenBank/DDBJ databases">
        <title>Whole genome shotgun sequence of Actinocatenispora sera NBRC 101916.</title>
        <authorList>
            <person name="Komaki H."/>
            <person name="Tamura T."/>
        </authorList>
    </citation>
    <scope>NUCLEOTIDE SEQUENCE</scope>
    <source>
        <strain evidence="2">NBRC 101916</strain>
    </source>
</reference>
<evidence type="ECO:0000313" key="2">
    <source>
        <dbReference type="EMBL" id="BCJ30175.1"/>
    </source>
</evidence>
<accession>A0A810L5J6</accession>
<feature type="compositionally biased region" description="Basic and acidic residues" evidence="1">
    <location>
        <begin position="79"/>
        <end position="101"/>
    </location>
</feature>
<dbReference type="Proteomes" id="UP000680750">
    <property type="component" value="Chromosome"/>
</dbReference>
<proteinExistence type="predicted"/>
<evidence type="ECO:0000256" key="1">
    <source>
        <dbReference type="SAM" id="MobiDB-lite"/>
    </source>
</evidence>
<evidence type="ECO:0000313" key="3">
    <source>
        <dbReference type="Proteomes" id="UP000680750"/>
    </source>
</evidence>